<dbReference type="SUPFAM" id="SSF52540">
    <property type="entry name" value="P-loop containing nucleoside triphosphate hydrolases"/>
    <property type="match status" value="1"/>
</dbReference>
<evidence type="ECO:0000256" key="1">
    <source>
        <dbReference type="SAM" id="MobiDB-lite"/>
    </source>
</evidence>
<dbReference type="GO" id="GO:0016787">
    <property type="term" value="F:hydrolase activity"/>
    <property type="evidence" value="ECO:0007669"/>
    <property type="project" value="UniProtKB-KW"/>
</dbReference>
<reference evidence="3" key="1">
    <citation type="submission" date="2022-11" db="EMBL/GenBank/DDBJ databases">
        <authorList>
            <person name="Petersen C."/>
        </authorList>
    </citation>
    <scope>NUCLEOTIDE SEQUENCE</scope>
    <source>
        <strain evidence="3">IBT 19713</strain>
    </source>
</reference>
<feature type="domain" description="DUF7779" evidence="2">
    <location>
        <begin position="317"/>
        <end position="402"/>
    </location>
</feature>
<sequence>MSFGASNSGLQANIINGSRNGLERPKTPPTPLSTVPFRRDPDFVDRGTLLDEIDEKAVHPGARVGLVGIGGVGKSQLAIEYTYRVRDRSPETWVFWVHASNATRFEQDCRTIAHRAKIASLQGSSADIFQVVSDWLHDTRRKWVLVLDNLDDDSFLHRALPAKQENAGDQASDVSGRTIWDYFPQSLSGLILITSRVKHMVARIVDDNDVISIQPMQESHAVALFERKVGVAGKEEDASQLVAALDFMPLAIVQAAAYIKHRAPRSSVEKYLAIFQGSDHKKAELLAHEGGQLRRDRDTENAIFATWQISFDHLYSHHRSAADLLSIMSFFDRQGIPEFALQYRVETGDLSDVEEDSASNSITFEDNILLLRNYSLISVSPDGTTFELHHLVQLAVQQWLKNHDQFEKTKNDFIYRLFQSLHEPGVSSRTNSQLLHAHIQRAVEQRPRDDGPLELWGNILLHAACTMAIPDIRNFLTIVTLTYQALKETFGPDHKYTLHATLVLSSAYQGLGKLQEAEELQNRLIEVHMRSVGPGHFNTLQARHQLSVTYLAQGRWKEAEDLQWELVKISKRLRGSDDFLTLSIMKTLAKSYKQQERWKDARELGVQVMEAYQRTLGPMHPLFLRSIVNLFELQTCSGHEELKITEGRAIQALETLMGILGPDHPETLISMVSLANTYRHLLQGRWKEAEDLRLKILRGSGQALNQDTLKLLGLAEEYGGLSINITTATWNLLRKRERLQEHAMETRKQFQGKDHPDSLRSMQELTDILMSSSQDKAARCLMTERIIFCEQALGFDRPGTISSNDG</sequence>
<gene>
    <name evidence="3" type="ORF">N7468_000455</name>
</gene>
<dbReference type="Proteomes" id="UP001150941">
    <property type="component" value="Unassembled WGS sequence"/>
</dbReference>
<evidence type="ECO:0000259" key="2">
    <source>
        <dbReference type="Pfam" id="PF25000"/>
    </source>
</evidence>
<keyword evidence="4" id="KW-1185">Reference proteome</keyword>
<evidence type="ECO:0000313" key="4">
    <source>
        <dbReference type="Proteomes" id="UP001150941"/>
    </source>
</evidence>
<dbReference type="PANTHER" id="PTHR46082">
    <property type="entry name" value="ATP/GTP-BINDING PROTEIN-RELATED"/>
    <property type="match status" value="1"/>
</dbReference>
<dbReference type="Pfam" id="PF13374">
    <property type="entry name" value="TPR_10"/>
    <property type="match status" value="1"/>
</dbReference>
<dbReference type="InterPro" id="IPR056681">
    <property type="entry name" value="DUF7779"/>
</dbReference>
<accession>A0A9W9TYV5</accession>
<evidence type="ECO:0000313" key="3">
    <source>
        <dbReference type="EMBL" id="KAJ5249004.1"/>
    </source>
</evidence>
<dbReference type="RefSeq" id="XP_058335783.1">
    <property type="nucleotide sequence ID" value="XM_058469752.1"/>
</dbReference>
<keyword evidence="3" id="KW-0378">Hydrolase</keyword>
<dbReference type="AlphaFoldDB" id="A0A9W9TYV5"/>
<organism evidence="3 4">
    <name type="scientific">Penicillium chermesinum</name>
    <dbReference type="NCBI Taxonomy" id="63820"/>
    <lineage>
        <taxon>Eukaryota</taxon>
        <taxon>Fungi</taxon>
        <taxon>Dikarya</taxon>
        <taxon>Ascomycota</taxon>
        <taxon>Pezizomycotina</taxon>
        <taxon>Eurotiomycetes</taxon>
        <taxon>Eurotiomycetidae</taxon>
        <taxon>Eurotiales</taxon>
        <taxon>Aspergillaceae</taxon>
        <taxon>Penicillium</taxon>
    </lineage>
</organism>
<dbReference type="PANTHER" id="PTHR46082:SF6">
    <property type="entry name" value="AAA+ ATPASE DOMAIN-CONTAINING PROTEIN-RELATED"/>
    <property type="match status" value="1"/>
</dbReference>
<dbReference type="InterPro" id="IPR053137">
    <property type="entry name" value="NLR-like"/>
</dbReference>
<feature type="region of interest" description="Disordered" evidence="1">
    <location>
        <begin position="15"/>
        <end position="38"/>
    </location>
</feature>
<dbReference type="EMBL" id="JAPQKS010000001">
    <property type="protein sequence ID" value="KAJ5249004.1"/>
    <property type="molecule type" value="Genomic_DNA"/>
</dbReference>
<dbReference type="InterPro" id="IPR027417">
    <property type="entry name" value="P-loop_NTPase"/>
</dbReference>
<protein>
    <submittedName>
        <fullName evidence="3">P-loop containing nucleoside triphosphate hydrolase protein</fullName>
    </submittedName>
</protein>
<name>A0A9W9TYV5_9EURO</name>
<dbReference type="GeneID" id="83197055"/>
<dbReference type="Gene3D" id="3.40.50.300">
    <property type="entry name" value="P-loop containing nucleotide triphosphate hydrolases"/>
    <property type="match status" value="1"/>
</dbReference>
<dbReference type="Gene3D" id="1.25.40.10">
    <property type="entry name" value="Tetratricopeptide repeat domain"/>
    <property type="match status" value="2"/>
</dbReference>
<dbReference type="SUPFAM" id="SSF48452">
    <property type="entry name" value="TPR-like"/>
    <property type="match status" value="1"/>
</dbReference>
<proteinExistence type="predicted"/>
<dbReference type="InterPro" id="IPR011990">
    <property type="entry name" value="TPR-like_helical_dom_sf"/>
</dbReference>
<dbReference type="Pfam" id="PF13424">
    <property type="entry name" value="TPR_12"/>
    <property type="match status" value="1"/>
</dbReference>
<reference evidence="3" key="2">
    <citation type="journal article" date="2023" name="IMA Fungus">
        <title>Comparative genomic study of the Penicillium genus elucidates a diverse pangenome and 15 lateral gene transfer events.</title>
        <authorList>
            <person name="Petersen C."/>
            <person name="Sorensen T."/>
            <person name="Nielsen M.R."/>
            <person name="Sondergaard T.E."/>
            <person name="Sorensen J.L."/>
            <person name="Fitzpatrick D.A."/>
            <person name="Frisvad J.C."/>
            <person name="Nielsen K.L."/>
        </authorList>
    </citation>
    <scope>NUCLEOTIDE SEQUENCE</scope>
    <source>
        <strain evidence="3">IBT 19713</strain>
    </source>
</reference>
<dbReference type="OrthoDB" id="5986190at2759"/>
<dbReference type="Pfam" id="PF25000">
    <property type="entry name" value="DUF7779"/>
    <property type="match status" value="1"/>
</dbReference>
<comment type="caution">
    <text evidence="3">The sequence shown here is derived from an EMBL/GenBank/DDBJ whole genome shotgun (WGS) entry which is preliminary data.</text>
</comment>